<reference evidence="1" key="1">
    <citation type="journal article" date="2022" name="bioRxiv">
        <title>Sequencing and chromosome-scale assembly of the giantPleurodeles waltlgenome.</title>
        <authorList>
            <person name="Brown T."/>
            <person name="Elewa A."/>
            <person name="Iarovenko S."/>
            <person name="Subramanian E."/>
            <person name="Araus A.J."/>
            <person name="Petzold A."/>
            <person name="Susuki M."/>
            <person name="Suzuki K.-i.T."/>
            <person name="Hayashi T."/>
            <person name="Toyoda A."/>
            <person name="Oliveira C."/>
            <person name="Osipova E."/>
            <person name="Leigh N.D."/>
            <person name="Simon A."/>
            <person name="Yun M.H."/>
        </authorList>
    </citation>
    <scope>NUCLEOTIDE SEQUENCE</scope>
    <source>
        <strain evidence="1">20211129_DDA</strain>
        <tissue evidence="1">Liver</tissue>
    </source>
</reference>
<gene>
    <name evidence="1" type="ORF">NDU88_003088</name>
</gene>
<name>A0AAV7NKG1_PLEWA</name>
<accession>A0AAV7NKG1</accession>
<dbReference type="AlphaFoldDB" id="A0AAV7NKG1"/>
<organism evidence="1 2">
    <name type="scientific">Pleurodeles waltl</name>
    <name type="common">Iberian ribbed newt</name>
    <dbReference type="NCBI Taxonomy" id="8319"/>
    <lineage>
        <taxon>Eukaryota</taxon>
        <taxon>Metazoa</taxon>
        <taxon>Chordata</taxon>
        <taxon>Craniata</taxon>
        <taxon>Vertebrata</taxon>
        <taxon>Euteleostomi</taxon>
        <taxon>Amphibia</taxon>
        <taxon>Batrachia</taxon>
        <taxon>Caudata</taxon>
        <taxon>Salamandroidea</taxon>
        <taxon>Salamandridae</taxon>
        <taxon>Pleurodelinae</taxon>
        <taxon>Pleurodeles</taxon>
    </lineage>
</organism>
<comment type="caution">
    <text evidence="1">The sequence shown here is derived from an EMBL/GenBank/DDBJ whole genome shotgun (WGS) entry which is preliminary data.</text>
</comment>
<evidence type="ECO:0000313" key="2">
    <source>
        <dbReference type="Proteomes" id="UP001066276"/>
    </source>
</evidence>
<dbReference type="EMBL" id="JANPWB010000012">
    <property type="protein sequence ID" value="KAJ1114858.1"/>
    <property type="molecule type" value="Genomic_DNA"/>
</dbReference>
<sequence>MGCEEGWHAKPWTDGSLVEPLEWIVVCLPYCTPLHTAETVAPPNPTGAPQAPQVHRLQAPSAANYSVTPPHSTLFSKPLISTLALELCDAELQLPDSSLSLFGPLCGEPVCLAYRRAVYAGVEAEAFNHTEPTAHQLYKHYIHADDIFLQFLEK</sequence>
<evidence type="ECO:0000313" key="1">
    <source>
        <dbReference type="EMBL" id="KAJ1114858.1"/>
    </source>
</evidence>
<proteinExistence type="predicted"/>
<dbReference type="Proteomes" id="UP001066276">
    <property type="component" value="Chromosome 8"/>
</dbReference>
<protein>
    <submittedName>
        <fullName evidence="1">Uncharacterized protein</fullName>
    </submittedName>
</protein>
<keyword evidence="2" id="KW-1185">Reference proteome</keyword>